<proteinExistence type="predicted"/>
<dbReference type="InterPro" id="IPR000524">
    <property type="entry name" value="Tscrpt_reg_HTH_GntR"/>
</dbReference>
<dbReference type="GO" id="GO:0003677">
    <property type="term" value="F:DNA binding"/>
    <property type="evidence" value="ECO:0007669"/>
    <property type="project" value="UniProtKB-KW"/>
</dbReference>
<evidence type="ECO:0000256" key="1">
    <source>
        <dbReference type="ARBA" id="ARBA00023015"/>
    </source>
</evidence>
<dbReference type="STRING" id="995034.SAMN05216219_0349"/>
<keyword evidence="3" id="KW-0804">Transcription</keyword>
<dbReference type="GO" id="GO:0003700">
    <property type="term" value="F:DNA-binding transcription factor activity"/>
    <property type="evidence" value="ECO:0007669"/>
    <property type="project" value="InterPro"/>
</dbReference>
<evidence type="ECO:0000259" key="4">
    <source>
        <dbReference type="PROSITE" id="PS50949"/>
    </source>
</evidence>
<evidence type="ECO:0000313" key="5">
    <source>
        <dbReference type="EMBL" id="SFN39156.1"/>
    </source>
</evidence>
<dbReference type="PANTHER" id="PTHR44846:SF1">
    <property type="entry name" value="MANNOSYL-D-GLYCERATE TRANSPORT_METABOLISM SYSTEM REPRESSOR MNGR-RELATED"/>
    <property type="match status" value="1"/>
</dbReference>
<dbReference type="RefSeq" id="WP_090708246.1">
    <property type="nucleotide sequence ID" value="NZ_FOVM01000001.1"/>
</dbReference>
<evidence type="ECO:0000256" key="3">
    <source>
        <dbReference type="ARBA" id="ARBA00023163"/>
    </source>
</evidence>
<dbReference type="Pfam" id="PF00392">
    <property type="entry name" value="GntR"/>
    <property type="match status" value="1"/>
</dbReference>
<keyword evidence="1" id="KW-0805">Transcription regulation</keyword>
<evidence type="ECO:0000256" key="2">
    <source>
        <dbReference type="ARBA" id="ARBA00023125"/>
    </source>
</evidence>
<dbReference type="InterPro" id="IPR036388">
    <property type="entry name" value="WH-like_DNA-bd_sf"/>
</dbReference>
<protein>
    <submittedName>
        <fullName evidence="5">Transcriptional regulator, GntR family</fullName>
    </submittedName>
</protein>
<dbReference type="EMBL" id="FOVM01000001">
    <property type="protein sequence ID" value="SFN39156.1"/>
    <property type="molecule type" value="Genomic_DNA"/>
</dbReference>
<dbReference type="Gene3D" id="3.40.1410.10">
    <property type="entry name" value="Chorismate lyase-like"/>
    <property type="match status" value="1"/>
</dbReference>
<dbReference type="InterPro" id="IPR050679">
    <property type="entry name" value="Bact_HTH_transcr_reg"/>
</dbReference>
<dbReference type="Gene3D" id="1.10.10.10">
    <property type="entry name" value="Winged helix-like DNA-binding domain superfamily/Winged helix DNA-binding domain"/>
    <property type="match status" value="1"/>
</dbReference>
<gene>
    <name evidence="5" type="ORF">SAMN05216219_0349</name>
</gene>
<keyword evidence="6" id="KW-1185">Reference proteome</keyword>
<dbReference type="PRINTS" id="PR00035">
    <property type="entry name" value="HTHGNTR"/>
</dbReference>
<accession>A0A1I4YMD4</accession>
<dbReference type="GO" id="GO:0045892">
    <property type="term" value="P:negative regulation of DNA-templated transcription"/>
    <property type="evidence" value="ECO:0007669"/>
    <property type="project" value="TreeGrafter"/>
</dbReference>
<organism evidence="5 6">
    <name type="scientific">Mycetocola miduiensis</name>
    <dbReference type="NCBI Taxonomy" id="995034"/>
    <lineage>
        <taxon>Bacteria</taxon>
        <taxon>Bacillati</taxon>
        <taxon>Actinomycetota</taxon>
        <taxon>Actinomycetes</taxon>
        <taxon>Micrococcales</taxon>
        <taxon>Microbacteriaceae</taxon>
        <taxon>Mycetocola</taxon>
    </lineage>
</organism>
<sequence length="242" mass="26676">MTVDSARRHKYEIVAAGIRAMITDSLQPNDALPSERELMEIHGVSRMTVRAAIARLADEGLLYNVHGSGTYVGSPNLFAKAPKLTSFTEDMVSRGHVPSSRVLEISRTDASSKTASRLRLSPGAECTRIRRLRLADGNPMAIETVYLPGDVLPIEDFDARVSLYVQLSERGYEIYRAEQEIQAAILDAESSTLLGVPAGSAALEIDRIATDRRGLPIEYARTIYRGDRYSFQMAVTRESGDK</sequence>
<dbReference type="OrthoDB" id="7363114at2"/>
<dbReference type="Pfam" id="PF07702">
    <property type="entry name" value="UTRA"/>
    <property type="match status" value="1"/>
</dbReference>
<feature type="domain" description="HTH gntR-type" evidence="4">
    <location>
        <begin position="8"/>
        <end position="75"/>
    </location>
</feature>
<dbReference type="PROSITE" id="PS50949">
    <property type="entry name" value="HTH_GNTR"/>
    <property type="match status" value="1"/>
</dbReference>
<dbReference type="SMART" id="SM00866">
    <property type="entry name" value="UTRA"/>
    <property type="match status" value="1"/>
</dbReference>
<dbReference type="SUPFAM" id="SSF64288">
    <property type="entry name" value="Chorismate lyase-like"/>
    <property type="match status" value="1"/>
</dbReference>
<dbReference type="InterPro" id="IPR011663">
    <property type="entry name" value="UTRA"/>
</dbReference>
<dbReference type="InterPro" id="IPR036390">
    <property type="entry name" value="WH_DNA-bd_sf"/>
</dbReference>
<dbReference type="SUPFAM" id="SSF46785">
    <property type="entry name" value="Winged helix' DNA-binding domain"/>
    <property type="match status" value="1"/>
</dbReference>
<dbReference type="AlphaFoldDB" id="A0A1I4YMD4"/>
<dbReference type="SMART" id="SM00345">
    <property type="entry name" value="HTH_GNTR"/>
    <property type="match status" value="1"/>
</dbReference>
<dbReference type="InterPro" id="IPR028978">
    <property type="entry name" value="Chorismate_lyase_/UTRA_dom_sf"/>
</dbReference>
<dbReference type="PANTHER" id="PTHR44846">
    <property type="entry name" value="MANNOSYL-D-GLYCERATE TRANSPORT/METABOLISM SYSTEM REPRESSOR MNGR-RELATED"/>
    <property type="match status" value="1"/>
</dbReference>
<keyword evidence="2" id="KW-0238">DNA-binding</keyword>
<dbReference type="Proteomes" id="UP000198867">
    <property type="component" value="Unassembled WGS sequence"/>
</dbReference>
<name>A0A1I4YMD4_9MICO</name>
<reference evidence="6" key="1">
    <citation type="submission" date="2016-10" db="EMBL/GenBank/DDBJ databases">
        <authorList>
            <person name="Varghese N."/>
            <person name="Submissions S."/>
        </authorList>
    </citation>
    <scope>NUCLEOTIDE SEQUENCE [LARGE SCALE GENOMIC DNA]</scope>
    <source>
        <strain evidence="6">CGMCC 1.11101</strain>
    </source>
</reference>
<dbReference type="CDD" id="cd07377">
    <property type="entry name" value="WHTH_GntR"/>
    <property type="match status" value="1"/>
</dbReference>
<evidence type="ECO:0000313" key="6">
    <source>
        <dbReference type="Proteomes" id="UP000198867"/>
    </source>
</evidence>